<comment type="subcellular location">
    <subcellularLocation>
        <location evidence="1">Membrane</location>
        <topology evidence="1">Multi-pass membrane protein</topology>
    </subcellularLocation>
</comment>
<keyword evidence="3 6" id="KW-1133">Transmembrane helix</keyword>
<reference evidence="8 9" key="2">
    <citation type="submission" date="2020-03" db="EMBL/GenBank/DDBJ databases">
        <authorList>
            <person name="Ichikawa N."/>
            <person name="Kimura A."/>
            <person name="Kitahashi Y."/>
            <person name="Uohara A."/>
        </authorList>
    </citation>
    <scope>NUCLEOTIDE SEQUENCE [LARGE SCALE GENOMIC DNA]</scope>
    <source>
        <strain evidence="8 9">NBRC 105367</strain>
    </source>
</reference>
<dbReference type="AlphaFoldDB" id="A0A6F8Z0Z7"/>
<feature type="transmembrane region" description="Helical" evidence="6">
    <location>
        <begin position="21"/>
        <end position="41"/>
    </location>
</feature>
<dbReference type="EMBL" id="AP022871">
    <property type="protein sequence ID" value="BCB91996.1"/>
    <property type="molecule type" value="Genomic_DNA"/>
</dbReference>
<feature type="transmembrane region" description="Helical" evidence="6">
    <location>
        <begin position="121"/>
        <end position="139"/>
    </location>
</feature>
<reference evidence="8 9" key="1">
    <citation type="submission" date="2020-03" db="EMBL/GenBank/DDBJ databases">
        <title>Whole genome shotgun sequence of Phytohabitans suffuscus NBRC 105367.</title>
        <authorList>
            <person name="Komaki H."/>
            <person name="Tamura T."/>
        </authorList>
    </citation>
    <scope>NUCLEOTIDE SEQUENCE [LARGE SCALE GENOMIC DNA]</scope>
    <source>
        <strain evidence="8 9">NBRC 105367</strain>
    </source>
</reference>
<feature type="transmembrane region" description="Helical" evidence="6">
    <location>
        <begin position="91"/>
        <end position="109"/>
    </location>
</feature>
<dbReference type="CDD" id="cd03386">
    <property type="entry name" value="PAP2_Aur1_like"/>
    <property type="match status" value="1"/>
</dbReference>
<dbReference type="PANTHER" id="PTHR31310:SF7">
    <property type="entry name" value="PA-PHOSPHATASE RELATED-FAMILY PROTEIN DDB_G0268928"/>
    <property type="match status" value="1"/>
</dbReference>
<dbReference type="InterPro" id="IPR026841">
    <property type="entry name" value="Aur1/Ipt1"/>
</dbReference>
<accession>A0A6F8Z0Z7</accession>
<evidence type="ECO:0000256" key="1">
    <source>
        <dbReference type="ARBA" id="ARBA00004141"/>
    </source>
</evidence>
<dbReference type="InterPro" id="IPR036938">
    <property type="entry name" value="PAP2/HPO_sf"/>
</dbReference>
<name>A0A6F8Z0Z7_9ACTN</name>
<evidence type="ECO:0000256" key="3">
    <source>
        <dbReference type="ARBA" id="ARBA00022989"/>
    </source>
</evidence>
<keyword evidence="2 6" id="KW-0812">Transmembrane</keyword>
<dbReference type="Proteomes" id="UP000503011">
    <property type="component" value="Chromosome"/>
</dbReference>
<feature type="compositionally biased region" description="Basic residues" evidence="5">
    <location>
        <begin position="266"/>
        <end position="275"/>
    </location>
</feature>
<evidence type="ECO:0000256" key="6">
    <source>
        <dbReference type="SAM" id="Phobius"/>
    </source>
</evidence>
<evidence type="ECO:0000256" key="4">
    <source>
        <dbReference type="ARBA" id="ARBA00023136"/>
    </source>
</evidence>
<feature type="domain" description="Inositolphosphotransferase Aur1/Ipt1" evidence="7">
    <location>
        <begin position="58"/>
        <end position="235"/>
    </location>
</feature>
<evidence type="ECO:0000256" key="2">
    <source>
        <dbReference type="ARBA" id="ARBA00022692"/>
    </source>
</evidence>
<gene>
    <name evidence="8" type="ORF">Psuf_093090</name>
</gene>
<feature type="region of interest" description="Disordered" evidence="5">
    <location>
        <begin position="240"/>
        <end position="275"/>
    </location>
</feature>
<keyword evidence="4 6" id="KW-0472">Membrane</keyword>
<protein>
    <recommendedName>
        <fullName evidence="7">Inositolphosphotransferase Aur1/Ipt1 domain-containing protein</fullName>
    </recommendedName>
</protein>
<keyword evidence="9" id="KW-1185">Reference proteome</keyword>
<dbReference type="InterPro" id="IPR052185">
    <property type="entry name" value="IPC_Synthase-Related"/>
</dbReference>
<proteinExistence type="predicted"/>
<dbReference type="SUPFAM" id="SSF48317">
    <property type="entry name" value="Acid phosphatase/Vanadium-dependent haloperoxidase"/>
    <property type="match status" value="1"/>
</dbReference>
<evidence type="ECO:0000256" key="5">
    <source>
        <dbReference type="SAM" id="MobiDB-lite"/>
    </source>
</evidence>
<feature type="transmembrane region" description="Helical" evidence="6">
    <location>
        <begin position="220"/>
        <end position="238"/>
    </location>
</feature>
<evidence type="ECO:0000259" key="7">
    <source>
        <dbReference type="Pfam" id="PF14378"/>
    </source>
</evidence>
<feature type="compositionally biased region" description="Basic residues" evidence="5">
    <location>
        <begin position="243"/>
        <end position="255"/>
    </location>
</feature>
<organism evidence="8 9">
    <name type="scientific">Phytohabitans suffuscus</name>
    <dbReference type="NCBI Taxonomy" id="624315"/>
    <lineage>
        <taxon>Bacteria</taxon>
        <taxon>Bacillati</taxon>
        <taxon>Actinomycetota</taxon>
        <taxon>Actinomycetes</taxon>
        <taxon>Micromonosporales</taxon>
        <taxon>Micromonosporaceae</taxon>
    </lineage>
</organism>
<evidence type="ECO:0000313" key="9">
    <source>
        <dbReference type="Proteomes" id="UP000503011"/>
    </source>
</evidence>
<evidence type="ECO:0000313" key="8">
    <source>
        <dbReference type="EMBL" id="BCB91996.1"/>
    </source>
</evidence>
<dbReference type="Pfam" id="PF14378">
    <property type="entry name" value="PAP2_3"/>
    <property type="match status" value="1"/>
</dbReference>
<dbReference type="KEGG" id="psuu:Psuf_093090"/>
<dbReference type="PANTHER" id="PTHR31310">
    <property type="match status" value="1"/>
</dbReference>
<dbReference type="GO" id="GO:0016020">
    <property type="term" value="C:membrane"/>
    <property type="evidence" value="ECO:0007669"/>
    <property type="project" value="UniProtKB-SubCell"/>
</dbReference>
<sequence length="275" mass="30060">MGRRNSSPGPAARPAGRAGRVVKVLQQVVIMAAAAAVYFGVRHLTSGESERAVRDANRLTALERALGVDWEVSLQRAAFHVPLLPTVANWIYIYGHWPFIIVVLTWLVIWHRPVFLRARNAMLISGAIGIVVYATYPVAPPRLARTGLVDTVTQRSNSYRVLQPAGFTDEYAAMPSLHAGWNLIVSLAMIAATRSALLRIFAVAATLAMDMAVLVTANHYVLDVVAGLALTGGLWLVVGPKPPRPRHRQRRRRQPRAPAPRDGGLRRRLTAARGG</sequence>